<dbReference type="InterPro" id="IPR036366">
    <property type="entry name" value="PGBDSf"/>
</dbReference>
<dbReference type="InterPro" id="IPR036365">
    <property type="entry name" value="PGBD-like_sf"/>
</dbReference>
<accession>A0A1H0U0N5</accession>
<dbReference type="Proteomes" id="UP000199651">
    <property type="component" value="Unassembled WGS sequence"/>
</dbReference>
<gene>
    <name evidence="3" type="ORF">SAMN05192558_110315</name>
</gene>
<evidence type="ECO:0000313" key="3">
    <source>
        <dbReference type="EMBL" id="SDP59749.1"/>
    </source>
</evidence>
<dbReference type="EMBL" id="FNJB01000010">
    <property type="protein sequence ID" value="SDP59749.1"/>
    <property type="molecule type" value="Genomic_DNA"/>
</dbReference>
<dbReference type="RefSeq" id="WP_166658192.1">
    <property type="nucleotide sequence ID" value="NZ_FNDV01000010.1"/>
</dbReference>
<dbReference type="STRING" id="504798.SAMN05421871_110315"/>
<proteinExistence type="predicted"/>
<protein>
    <submittedName>
        <fullName evidence="3">Putative peptidoglycan binding domain-containing protein</fullName>
    </submittedName>
</protein>
<keyword evidence="4" id="KW-1185">Reference proteome</keyword>
<sequence>MSELPPLNEELAPGDQSDHVLAMQERLAEFGYFHDAVDGVFGESTEDALREFQRNYGLPEDGRVGPETWEALGRETVSYAEPEPAGPEVGELSEDGQWRWDGSDWQAVNSSEPTDATPGMLSEDGQWRWDGEQWQPVGSADEEMSTEQFQDVIAQSMQVNSSEMA</sequence>
<evidence type="ECO:0000259" key="2">
    <source>
        <dbReference type="Pfam" id="PF01471"/>
    </source>
</evidence>
<feature type="domain" description="Peptidoglycan binding-like" evidence="2">
    <location>
        <begin position="17"/>
        <end position="72"/>
    </location>
</feature>
<dbReference type="Gene3D" id="1.10.101.10">
    <property type="entry name" value="PGBD-like superfamily/PGBD"/>
    <property type="match status" value="1"/>
</dbReference>
<evidence type="ECO:0000313" key="4">
    <source>
        <dbReference type="Proteomes" id="UP000199651"/>
    </source>
</evidence>
<reference evidence="4" key="1">
    <citation type="submission" date="2016-10" db="EMBL/GenBank/DDBJ databases">
        <authorList>
            <person name="Varghese N."/>
            <person name="Submissions S."/>
        </authorList>
    </citation>
    <scope>NUCLEOTIDE SEQUENCE [LARGE SCALE GENOMIC DNA]</scope>
    <source>
        <strain evidence="4">IBRC-M 10655</strain>
    </source>
</reference>
<feature type="region of interest" description="Disordered" evidence="1">
    <location>
        <begin position="107"/>
        <end position="126"/>
    </location>
</feature>
<dbReference type="AlphaFoldDB" id="A0A1H0U0N5"/>
<organism evidence="3 4">
    <name type="scientific">Actinokineospora alba</name>
    <dbReference type="NCBI Taxonomy" id="504798"/>
    <lineage>
        <taxon>Bacteria</taxon>
        <taxon>Bacillati</taxon>
        <taxon>Actinomycetota</taxon>
        <taxon>Actinomycetes</taxon>
        <taxon>Pseudonocardiales</taxon>
        <taxon>Pseudonocardiaceae</taxon>
        <taxon>Actinokineospora</taxon>
    </lineage>
</organism>
<dbReference type="SUPFAM" id="SSF47090">
    <property type="entry name" value="PGBD-like"/>
    <property type="match status" value="1"/>
</dbReference>
<dbReference type="InterPro" id="IPR002477">
    <property type="entry name" value="Peptidoglycan-bd-like"/>
</dbReference>
<dbReference type="Pfam" id="PF01471">
    <property type="entry name" value="PG_binding_1"/>
    <property type="match status" value="1"/>
</dbReference>
<evidence type="ECO:0000256" key="1">
    <source>
        <dbReference type="SAM" id="MobiDB-lite"/>
    </source>
</evidence>
<name>A0A1H0U0N5_9PSEU</name>